<dbReference type="Proteomes" id="UP000011566">
    <property type="component" value="Unassembled WGS sequence"/>
</dbReference>
<feature type="region of interest" description="Disordered" evidence="1">
    <location>
        <begin position="35"/>
        <end position="67"/>
    </location>
</feature>
<keyword evidence="3" id="KW-1185">Reference proteome</keyword>
<evidence type="ECO:0000313" key="2">
    <source>
        <dbReference type="EMBL" id="EMA38448.1"/>
    </source>
</evidence>
<comment type="caution">
    <text evidence="2">The sequence shown here is derived from an EMBL/GenBank/DDBJ whole genome shotgun (WGS) entry which is preliminary data.</text>
</comment>
<protein>
    <submittedName>
        <fullName evidence="2">Uncharacterized protein</fullName>
    </submittedName>
</protein>
<dbReference type="AlphaFoldDB" id="M0LZ65"/>
<organism evidence="2 3">
    <name type="scientific">Halococcus hamelinensis 100A6</name>
    <dbReference type="NCBI Taxonomy" id="1132509"/>
    <lineage>
        <taxon>Archaea</taxon>
        <taxon>Methanobacteriati</taxon>
        <taxon>Methanobacteriota</taxon>
        <taxon>Stenosarchaea group</taxon>
        <taxon>Halobacteria</taxon>
        <taxon>Halobacteriales</taxon>
        <taxon>Halococcaceae</taxon>
        <taxon>Halococcus</taxon>
    </lineage>
</organism>
<sequence length="82" mass="9108">MDVESGQITCGSKARRKLYELEGVDDRVTFVGDALDAGRQAEENEYPRGESDDESTVDVPRGEVDEEVKEIVERAQEDGSDE</sequence>
<evidence type="ECO:0000256" key="1">
    <source>
        <dbReference type="SAM" id="MobiDB-lite"/>
    </source>
</evidence>
<feature type="compositionally biased region" description="Basic and acidic residues" evidence="1">
    <location>
        <begin position="39"/>
        <end position="50"/>
    </location>
</feature>
<name>M0LZ65_9EURY</name>
<dbReference type="OrthoDB" id="376560at2157"/>
<reference evidence="2 3" key="1">
    <citation type="journal article" date="2014" name="PLoS Genet.">
        <title>Phylogenetically driven sequencing of extremely halophilic archaea reveals strategies for static and dynamic osmo-response.</title>
        <authorList>
            <person name="Becker E.A."/>
            <person name="Seitzer P.M."/>
            <person name="Tritt A."/>
            <person name="Larsen D."/>
            <person name="Krusor M."/>
            <person name="Yao A.I."/>
            <person name="Wu D."/>
            <person name="Madern D."/>
            <person name="Eisen J.A."/>
            <person name="Darling A.E."/>
            <person name="Facciotti M.T."/>
        </authorList>
    </citation>
    <scope>NUCLEOTIDE SEQUENCE [LARGE SCALE GENOMIC DNA]</scope>
    <source>
        <strain evidence="2 3">100A6</strain>
    </source>
</reference>
<dbReference type="PATRIC" id="fig|1132509.6.peg.2221"/>
<gene>
    <name evidence="2" type="ORF">C447_09847</name>
</gene>
<accession>M0LZ65</accession>
<evidence type="ECO:0000313" key="3">
    <source>
        <dbReference type="Proteomes" id="UP000011566"/>
    </source>
</evidence>
<dbReference type="EMBL" id="AOMB01000030">
    <property type="protein sequence ID" value="EMA38448.1"/>
    <property type="molecule type" value="Genomic_DNA"/>
</dbReference>
<proteinExistence type="predicted"/>